<gene>
    <name evidence="2" type="ORF">STRIP9103_09695</name>
</gene>
<feature type="region of interest" description="Disordered" evidence="1">
    <location>
        <begin position="154"/>
        <end position="196"/>
    </location>
</feature>
<keyword evidence="3" id="KW-1185">Reference proteome</keyword>
<evidence type="ECO:0000313" key="3">
    <source>
        <dbReference type="Proteomes" id="UP000010411"/>
    </source>
</evidence>
<evidence type="ECO:0000313" key="2">
    <source>
        <dbReference type="EMBL" id="EKX61723.1"/>
    </source>
</evidence>
<feature type="region of interest" description="Disordered" evidence="1">
    <location>
        <begin position="51"/>
        <end position="90"/>
    </location>
</feature>
<reference evidence="2 3" key="1">
    <citation type="submission" date="2012-11" db="EMBL/GenBank/DDBJ databases">
        <authorList>
            <person name="Huguet-Tapia J.C."/>
            <person name="Durkin A.S."/>
            <person name="Pettis G.S."/>
            <person name="Badger J.H."/>
        </authorList>
    </citation>
    <scope>NUCLEOTIDE SEQUENCE [LARGE SCALE GENOMIC DNA]</scope>
    <source>
        <strain evidence="2 3">91-03</strain>
    </source>
</reference>
<dbReference type="Proteomes" id="UP000010411">
    <property type="component" value="Unassembled WGS sequence"/>
</dbReference>
<accession>L1KMV1</accession>
<name>L1KMV1_9ACTN</name>
<comment type="caution">
    <text evidence="2">The sequence shown here is derived from an EMBL/GenBank/DDBJ whole genome shotgun (WGS) entry which is preliminary data.</text>
</comment>
<sequence length="196" mass="20234">IRTAPSRCGMSRAVRVCPEPSESARVATRASRPGPVRGAGRLEVARSVRGALGADQARGKNSSTAVPPSRDFTRKPRPLRPPVLPSPTELLRNVPAPEDWSTTMSSVIFVIRRSLTPSRLSILIVMGLDTAISQRPSKQASAPVAVSVASAGLDPSASVGVGEGEGGCRAPDRVSVAPDGVRDADGGSDPSAEPPS</sequence>
<proteinExistence type="predicted"/>
<evidence type="ECO:0000256" key="1">
    <source>
        <dbReference type="SAM" id="MobiDB-lite"/>
    </source>
</evidence>
<feature type="non-terminal residue" evidence="2">
    <location>
        <position position="1"/>
    </location>
</feature>
<dbReference type="AlphaFoldDB" id="L1KMV1"/>
<dbReference type="EMBL" id="AEJC01000569">
    <property type="protein sequence ID" value="EKX61723.1"/>
    <property type="molecule type" value="Genomic_DNA"/>
</dbReference>
<organism evidence="2 3">
    <name type="scientific">Streptomyces ipomoeae 91-03</name>
    <dbReference type="NCBI Taxonomy" id="698759"/>
    <lineage>
        <taxon>Bacteria</taxon>
        <taxon>Bacillati</taxon>
        <taxon>Actinomycetota</taxon>
        <taxon>Actinomycetes</taxon>
        <taxon>Kitasatosporales</taxon>
        <taxon>Streptomycetaceae</taxon>
        <taxon>Streptomyces</taxon>
    </lineage>
</organism>
<protein>
    <submittedName>
        <fullName evidence="2">Uncharacterized protein</fullName>
    </submittedName>
</protein>